<evidence type="ECO:0000256" key="1">
    <source>
        <dbReference type="SAM" id="Phobius"/>
    </source>
</evidence>
<accession>A0A3A1N6Y2</accession>
<dbReference type="RefSeq" id="WP_119607824.1">
    <property type="nucleotide sequence ID" value="NZ_QXFH01000071.1"/>
</dbReference>
<keyword evidence="1" id="KW-1133">Transmembrane helix</keyword>
<dbReference type="Proteomes" id="UP000266067">
    <property type="component" value="Unassembled WGS sequence"/>
</dbReference>
<dbReference type="AlphaFoldDB" id="A0A3A1N6Y2"/>
<gene>
    <name evidence="2" type="ORF">D2V08_09340</name>
</gene>
<feature type="transmembrane region" description="Helical" evidence="1">
    <location>
        <begin position="12"/>
        <end position="32"/>
    </location>
</feature>
<protein>
    <submittedName>
        <fullName evidence="2">DoxX subfamily</fullName>
    </submittedName>
</protein>
<sequence length="159" mass="17869">MNQNQNKLKASVTLLRIFIGWHFLFEGVVKMYNPEWTSFGYLATAQGPFEGVFTMLLGDATIGWVDTLNIVALMIVGVTFTLGIFERIGAIVGVGLLALYFLAHPPFPGLTQMNVEGNYWFVNKNLIELVAIIVIYQLPTGAYFGLDYLRKNKLKTQEQ</sequence>
<evidence type="ECO:0000313" key="3">
    <source>
        <dbReference type="Proteomes" id="UP000266067"/>
    </source>
</evidence>
<feature type="transmembrane region" description="Helical" evidence="1">
    <location>
        <begin position="127"/>
        <end position="146"/>
    </location>
</feature>
<comment type="caution">
    <text evidence="2">The sequence shown here is derived from an EMBL/GenBank/DDBJ whole genome shotgun (WGS) entry which is preliminary data.</text>
</comment>
<name>A0A3A1N6Y2_9FLAO</name>
<keyword evidence="1" id="KW-0812">Transmembrane</keyword>
<reference evidence="2 3" key="1">
    <citation type="submission" date="2018-08" db="EMBL/GenBank/DDBJ databases">
        <title>Proposal of Muricauda 72 sp.nov. and Muricauda NH166 sp.nov., isolated from seawater.</title>
        <authorList>
            <person name="Cheng H."/>
            <person name="Wu Y.-H."/>
            <person name="Guo L.-L."/>
            <person name="Xu X.-W."/>
        </authorList>
    </citation>
    <scope>NUCLEOTIDE SEQUENCE [LARGE SCALE GENOMIC DNA]</scope>
    <source>
        <strain evidence="2 3">KCTC 22173</strain>
    </source>
</reference>
<feature type="transmembrane region" description="Helical" evidence="1">
    <location>
        <begin position="88"/>
        <end position="107"/>
    </location>
</feature>
<evidence type="ECO:0000313" key="2">
    <source>
        <dbReference type="EMBL" id="RIV34225.1"/>
    </source>
</evidence>
<dbReference type="EMBL" id="QXFH01000071">
    <property type="protein sequence ID" value="RIV34225.1"/>
    <property type="molecule type" value="Genomic_DNA"/>
</dbReference>
<keyword evidence="1" id="KW-0472">Membrane</keyword>
<dbReference type="OrthoDB" id="1429638at2"/>
<keyword evidence="3" id="KW-1185">Reference proteome</keyword>
<organism evidence="2 3">
    <name type="scientific">Flagellimonas lutimaris</name>
    <dbReference type="NCBI Taxonomy" id="475082"/>
    <lineage>
        <taxon>Bacteria</taxon>
        <taxon>Pseudomonadati</taxon>
        <taxon>Bacteroidota</taxon>
        <taxon>Flavobacteriia</taxon>
        <taxon>Flavobacteriales</taxon>
        <taxon>Flavobacteriaceae</taxon>
        <taxon>Flagellimonas</taxon>
    </lineage>
</organism>
<feature type="transmembrane region" description="Helical" evidence="1">
    <location>
        <begin position="52"/>
        <end position="76"/>
    </location>
</feature>
<proteinExistence type="predicted"/>